<dbReference type="PANTHER" id="PTHR45138">
    <property type="entry name" value="REGULATORY COMPONENTS OF SENSORY TRANSDUCTION SYSTEM"/>
    <property type="match status" value="1"/>
</dbReference>
<protein>
    <recommendedName>
        <fullName evidence="1">diguanylate cyclase</fullName>
        <ecNumber evidence="1">2.7.7.65</ecNumber>
    </recommendedName>
</protein>
<organism evidence="5 6">
    <name type="scientific">Qipengyuania nanhaisediminis</name>
    <dbReference type="NCBI Taxonomy" id="604088"/>
    <lineage>
        <taxon>Bacteria</taxon>
        <taxon>Pseudomonadati</taxon>
        <taxon>Pseudomonadota</taxon>
        <taxon>Alphaproteobacteria</taxon>
        <taxon>Sphingomonadales</taxon>
        <taxon>Erythrobacteraceae</taxon>
        <taxon>Qipengyuania</taxon>
    </lineage>
</organism>
<dbReference type="Pfam" id="PF00990">
    <property type="entry name" value="GGDEF"/>
    <property type="match status" value="1"/>
</dbReference>
<dbReference type="AlphaFoldDB" id="A0A1I5PEY4"/>
<dbReference type="PROSITE" id="PS50887">
    <property type="entry name" value="GGDEF"/>
    <property type="match status" value="1"/>
</dbReference>
<dbReference type="PANTHER" id="PTHR45138:SF9">
    <property type="entry name" value="DIGUANYLATE CYCLASE DGCM-RELATED"/>
    <property type="match status" value="1"/>
</dbReference>
<dbReference type="SMART" id="SM00267">
    <property type="entry name" value="GGDEF"/>
    <property type="match status" value="1"/>
</dbReference>
<feature type="transmembrane region" description="Helical" evidence="3">
    <location>
        <begin position="101"/>
        <end position="125"/>
    </location>
</feature>
<dbReference type="RefSeq" id="WP_090481902.1">
    <property type="nucleotide sequence ID" value="NZ_FOWZ01000004.1"/>
</dbReference>
<dbReference type="SUPFAM" id="SSF55073">
    <property type="entry name" value="Nucleotide cyclase"/>
    <property type="match status" value="1"/>
</dbReference>
<keyword evidence="6" id="KW-1185">Reference proteome</keyword>
<dbReference type="STRING" id="604088.SAMN04488060_2362"/>
<feature type="transmembrane region" description="Helical" evidence="3">
    <location>
        <begin position="72"/>
        <end position="89"/>
    </location>
</feature>
<dbReference type="InterPro" id="IPR029787">
    <property type="entry name" value="Nucleotide_cyclase"/>
</dbReference>
<evidence type="ECO:0000256" key="1">
    <source>
        <dbReference type="ARBA" id="ARBA00012528"/>
    </source>
</evidence>
<dbReference type="InterPro" id="IPR043128">
    <property type="entry name" value="Rev_trsase/Diguanyl_cyclase"/>
</dbReference>
<dbReference type="GO" id="GO:0005886">
    <property type="term" value="C:plasma membrane"/>
    <property type="evidence" value="ECO:0007669"/>
    <property type="project" value="TreeGrafter"/>
</dbReference>
<dbReference type="EMBL" id="FOWZ01000004">
    <property type="protein sequence ID" value="SFP32447.1"/>
    <property type="molecule type" value="Genomic_DNA"/>
</dbReference>
<feature type="transmembrane region" description="Helical" evidence="3">
    <location>
        <begin position="33"/>
        <end position="52"/>
    </location>
</feature>
<accession>A0A1I5PEY4</accession>
<dbReference type="GO" id="GO:1902201">
    <property type="term" value="P:negative regulation of bacterial-type flagellum-dependent cell motility"/>
    <property type="evidence" value="ECO:0007669"/>
    <property type="project" value="TreeGrafter"/>
</dbReference>
<evidence type="ECO:0000259" key="4">
    <source>
        <dbReference type="PROSITE" id="PS50887"/>
    </source>
</evidence>
<name>A0A1I5PEY4_9SPHN</name>
<dbReference type="GO" id="GO:0052621">
    <property type="term" value="F:diguanylate cyclase activity"/>
    <property type="evidence" value="ECO:0007669"/>
    <property type="project" value="UniProtKB-EC"/>
</dbReference>
<sequence length="394" mass="42998">MDWASASFGAFMGIAIVVSVTSLALYPFVQRSYLLWCSLRIACFAAMTITLLSFGPGESLFAGLDNRALGEVALALGVACTGPFFATYVEQHIDLAHHRRHLWYILPLGIFAAGATLLGGSWPIFHQLHDFALLAATFLLGNSLFAAIRRNSRVAKIQAIVWGPLVLLGLCAFAYEFFARTTIPHWPRLVLGALSFDLIITFLGIMNGFGRVKLERDRALANIEAAEQMMLIDPLTNIANRRGLEQHFAFDTARHPSGLAIIDCDHFKRVNDTFGHEVGDRVLVAAAQALRSDDVFAARLGGEEFIILIYSDDWENTAEKARQRITQAVRAAVPDMNLPVTASAGLTALSRTDALSVAMNRADKALYAAKEAGRDRSVSIAEFQSDSAPLTQVA</sequence>
<dbReference type="GO" id="GO:0043709">
    <property type="term" value="P:cell adhesion involved in single-species biofilm formation"/>
    <property type="evidence" value="ECO:0007669"/>
    <property type="project" value="TreeGrafter"/>
</dbReference>
<evidence type="ECO:0000256" key="3">
    <source>
        <dbReference type="SAM" id="Phobius"/>
    </source>
</evidence>
<evidence type="ECO:0000313" key="6">
    <source>
        <dbReference type="Proteomes" id="UP000199331"/>
    </source>
</evidence>
<gene>
    <name evidence="5" type="ORF">SAMN04488060_2362</name>
</gene>
<feature type="transmembrane region" description="Helical" evidence="3">
    <location>
        <begin position="131"/>
        <end position="148"/>
    </location>
</feature>
<dbReference type="CDD" id="cd01949">
    <property type="entry name" value="GGDEF"/>
    <property type="match status" value="1"/>
</dbReference>
<dbReference type="Gene3D" id="3.30.70.270">
    <property type="match status" value="1"/>
</dbReference>
<feature type="domain" description="GGDEF" evidence="4">
    <location>
        <begin position="255"/>
        <end position="382"/>
    </location>
</feature>
<dbReference type="InterPro" id="IPR000160">
    <property type="entry name" value="GGDEF_dom"/>
</dbReference>
<feature type="transmembrane region" description="Helical" evidence="3">
    <location>
        <begin position="190"/>
        <end position="209"/>
    </location>
</feature>
<dbReference type="EC" id="2.7.7.65" evidence="1"/>
<keyword evidence="3" id="KW-0472">Membrane</keyword>
<keyword evidence="3" id="KW-0812">Transmembrane</keyword>
<dbReference type="NCBIfam" id="TIGR00254">
    <property type="entry name" value="GGDEF"/>
    <property type="match status" value="1"/>
</dbReference>
<dbReference type="Proteomes" id="UP000199331">
    <property type="component" value="Unassembled WGS sequence"/>
</dbReference>
<dbReference type="OrthoDB" id="9759607at2"/>
<evidence type="ECO:0000256" key="2">
    <source>
        <dbReference type="ARBA" id="ARBA00034247"/>
    </source>
</evidence>
<proteinExistence type="predicted"/>
<evidence type="ECO:0000313" key="5">
    <source>
        <dbReference type="EMBL" id="SFP32447.1"/>
    </source>
</evidence>
<reference evidence="6" key="1">
    <citation type="submission" date="2016-10" db="EMBL/GenBank/DDBJ databases">
        <authorList>
            <person name="Varghese N."/>
            <person name="Submissions S."/>
        </authorList>
    </citation>
    <scope>NUCLEOTIDE SEQUENCE [LARGE SCALE GENOMIC DNA]</scope>
    <source>
        <strain evidence="6">CGMCC 1.7715</strain>
    </source>
</reference>
<keyword evidence="3" id="KW-1133">Transmembrane helix</keyword>
<comment type="catalytic activity">
    <reaction evidence="2">
        <text>2 GTP = 3',3'-c-di-GMP + 2 diphosphate</text>
        <dbReference type="Rhea" id="RHEA:24898"/>
        <dbReference type="ChEBI" id="CHEBI:33019"/>
        <dbReference type="ChEBI" id="CHEBI:37565"/>
        <dbReference type="ChEBI" id="CHEBI:58805"/>
        <dbReference type="EC" id="2.7.7.65"/>
    </reaction>
</comment>
<dbReference type="InterPro" id="IPR050469">
    <property type="entry name" value="Diguanylate_Cyclase"/>
</dbReference>
<feature type="transmembrane region" description="Helical" evidence="3">
    <location>
        <begin position="6"/>
        <end position="26"/>
    </location>
</feature>
<feature type="transmembrane region" description="Helical" evidence="3">
    <location>
        <begin position="160"/>
        <end position="178"/>
    </location>
</feature>